<organism evidence="5 6">
    <name type="scientific">Syntrophotalea acetylenivorans</name>
    <dbReference type="NCBI Taxonomy" id="1842532"/>
    <lineage>
        <taxon>Bacteria</taxon>
        <taxon>Pseudomonadati</taxon>
        <taxon>Thermodesulfobacteriota</taxon>
        <taxon>Desulfuromonadia</taxon>
        <taxon>Desulfuromonadales</taxon>
        <taxon>Syntrophotaleaceae</taxon>
        <taxon>Syntrophotalea</taxon>
    </lineage>
</organism>
<dbReference type="EMBL" id="CP015519">
    <property type="protein sequence ID" value="APG28569.1"/>
    <property type="molecule type" value="Genomic_DNA"/>
</dbReference>
<dbReference type="InterPro" id="IPR050376">
    <property type="entry name" value="Pterin-4-alpha-carb_dehyd"/>
</dbReference>
<evidence type="ECO:0000313" key="6">
    <source>
        <dbReference type="Proteomes" id="UP000182517"/>
    </source>
</evidence>
<dbReference type="Proteomes" id="UP000182517">
    <property type="component" value="Chromosome"/>
</dbReference>
<keyword evidence="3 4" id="KW-0456">Lyase</keyword>
<dbReference type="RefSeq" id="WP_072284595.1">
    <property type="nucleotide sequence ID" value="NZ_CP015519.1"/>
</dbReference>
<evidence type="ECO:0000256" key="1">
    <source>
        <dbReference type="ARBA" id="ARBA00001554"/>
    </source>
</evidence>
<dbReference type="InterPro" id="IPR036428">
    <property type="entry name" value="PCD_sf"/>
</dbReference>
<evidence type="ECO:0000256" key="2">
    <source>
        <dbReference type="ARBA" id="ARBA00006472"/>
    </source>
</evidence>
<dbReference type="PANTHER" id="PTHR42805:SF1">
    <property type="entry name" value="PTERIN-4-ALPHA-CARBINOLAMINE DEHYDRATASE-RELATED"/>
    <property type="match status" value="1"/>
</dbReference>
<dbReference type="STRING" id="1842532.A7E78_12380"/>
<dbReference type="GO" id="GO:0006729">
    <property type="term" value="P:tetrahydrobiopterin biosynthetic process"/>
    <property type="evidence" value="ECO:0007669"/>
    <property type="project" value="InterPro"/>
</dbReference>
<dbReference type="InterPro" id="IPR001533">
    <property type="entry name" value="Pterin_deHydtase"/>
</dbReference>
<protein>
    <recommendedName>
        <fullName evidence="4">Putative pterin-4-alpha-carbinolamine dehydratase</fullName>
        <shortName evidence="4">PHS</shortName>
        <ecNumber evidence="4">4.2.1.96</ecNumber>
    </recommendedName>
    <alternativeName>
        <fullName evidence="4">4-alpha-hydroxy-tetrahydropterin dehydratase</fullName>
    </alternativeName>
    <alternativeName>
        <fullName evidence="4">Pterin carbinolamine dehydratase</fullName>
        <shortName evidence="4">PCD</shortName>
    </alternativeName>
</protein>
<evidence type="ECO:0000256" key="3">
    <source>
        <dbReference type="ARBA" id="ARBA00023239"/>
    </source>
</evidence>
<dbReference type="Gene3D" id="3.30.1360.20">
    <property type="entry name" value="Transcriptional coactivator/pterin dehydratase"/>
    <property type="match status" value="1"/>
</dbReference>
<reference evidence="5 6" key="1">
    <citation type="journal article" date="2017" name="Genome Announc.">
        <title>Complete Genome Sequences of Two Acetylene-Fermenting Pelobacter acetylenicus Strains.</title>
        <authorList>
            <person name="Sutton J.M."/>
            <person name="Baesman S.M."/>
            <person name="Fierst J.L."/>
            <person name="Poret-Peterson A.T."/>
            <person name="Oremland R.S."/>
            <person name="Dunlap D.S."/>
            <person name="Akob D.M."/>
        </authorList>
    </citation>
    <scope>NUCLEOTIDE SEQUENCE [LARGE SCALE GENOMIC DNA]</scope>
    <source>
        <strain evidence="5 6">SFB93</strain>
    </source>
</reference>
<dbReference type="GO" id="GO:0008124">
    <property type="term" value="F:4-alpha-hydroxytetrahydrobiopterin dehydratase activity"/>
    <property type="evidence" value="ECO:0007669"/>
    <property type="project" value="UniProtKB-UniRule"/>
</dbReference>
<proteinExistence type="inferred from homology"/>
<comment type="catalytic activity">
    <reaction evidence="1 4">
        <text>(4aS,6R)-4a-hydroxy-L-erythro-5,6,7,8-tetrahydrobiopterin = (6R)-L-erythro-6,7-dihydrobiopterin + H2O</text>
        <dbReference type="Rhea" id="RHEA:11920"/>
        <dbReference type="ChEBI" id="CHEBI:15377"/>
        <dbReference type="ChEBI" id="CHEBI:15642"/>
        <dbReference type="ChEBI" id="CHEBI:43120"/>
        <dbReference type="EC" id="4.2.1.96"/>
    </reaction>
</comment>
<gene>
    <name evidence="5" type="ORF">A7E78_12380</name>
</gene>
<name>A0A1L3GRK6_9BACT</name>
<dbReference type="CDD" id="cd00913">
    <property type="entry name" value="PCD_DCoH_subfamily_a"/>
    <property type="match status" value="1"/>
</dbReference>
<dbReference type="OrthoDB" id="15077at2"/>
<keyword evidence="6" id="KW-1185">Reference proteome</keyword>
<comment type="similarity">
    <text evidence="2 4">Belongs to the pterin-4-alpha-carbinolamine dehydratase family.</text>
</comment>
<dbReference type="PANTHER" id="PTHR42805">
    <property type="entry name" value="PTERIN-4-ALPHA-CARBINOLAMINE DEHYDRATASE-RELATED"/>
    <property type="match status" value="1"/>
</dbReference>
<dbReference type="SUPFAM" id="SSF55248">
    <property type="entry name" value="PCD-like"/>
    <property type="match status" value="1"/>
</dbReference>
<dbReference type="NCBIfam" id="NF002016">
    <property type="entry name" value="PRK00823.1-1"/>
    <property type="match status" value="1"/>
</dbReference>
<dbReference type="EC" id="4.2.1.96" evidence="4"/>
<dbReference type="Pfam" id="PF01329">
    <property type="entry name" value="Pterin_4a"/>
    <property type="match status" value="1"/>
</dbReference>
<dbReference type="AlphaFoldDB" id="A0A1L3GRK6"/>
<dbReference type="HAMAP" id="MF_00434">
    <property type="entry name" value="Pterin_4_alpha"/>
    <property type="match status" value="1"/>
</dbReference>
<sequence>MENLCELKCEACRKGAPPATSEEIAQFRPQIPEWEILTVCGIEVLSRDYKFTNFAEALAFTNQVGDLAEAEGHHPEILTEWGKVTVRWYTRKIKGLHRNDLIMAAKTDALLS</sequence>
<evidence type="ECO:0000256" key="4">
    <source>
        <dbReference type="HAMAP-Rule" id="MF_00434"/>
    </source>
</evidence>
<evidence type="ECO:0000313" key="5">
    <source>
        <dbReference type="EMBL" id="APG28569.1"/>
    </source>
</evidence>
<accession>A0A1L3GRK6</accession>
<dbReference type="KEGG" id="pef:A7E78_12380"/>